<dbReference type="PANTHER" id="PTHR43649">
    <property type="entry name" value="ARABINOSE-BINDING PROTEIN-RELATED"/>
    <property type="match status" value="1"/>
</dbReference>
<proteinExistence type="predicted"/>
<reference evidence="2 3" key="1">
    <citation type="journal article" date="2019" name="Int. J. Syst. Evol. Microbiol.">
        <title>The Global Catalogue of Microorganisms (GCM) 10K type strain sequencing project: providing services to taxonomists for standard genome sequencing and annotation.</title>
        <authorList>
            <consortium name="The Broad Institute Genomics Platform"/>
            <consortium name="The Broad Institute Genome Sequencing Center for Infectious Disease"/>
            <person name="Wu L."/>
            <person name="Ma J."/>
        </authorList>
    </citation>
    <scope>NUCLEOTIDE SEQUENCE [LARGE SCALE GENOMIC DNA]</scope>
    <source>
        <strain evidence="2 3">JCM 16117</strain>
    </source>
</reference>
<sequence length="425" mass="44364">MKTRARAILSVTAFGAVTALTLTGCSGGGDSASDADTITMLTAAAEGTPGGDVLRSVIADFEAESGITVELEVGGEDVPLVFETAAAAGEAPDIVNINAVRNPLTWIDAGLVVPVTDYLTDWGLADSALPAAIEEWTRDDGQLQGFPYEGYQWPIWYNTALFEEAGVEIPTTTDELIAAAAELRAAGIQPFAIGGNDWSGQKLFLQIAQSYLDADAARAIFSEGGWCASDDAMKGIELFTELRDAGVFVDNAEGLEASSMSAAFMTGDAAMMSAGSWELGNAPAELADSIQFGGLAVPSGGAFDAPTAYQGTANGFWISTNGAEKIDAVQKFITYMYSPEVAAQFVDQAQILTVIDVPADQLGTEVSPLLAQLTSELPTEVAYALQPDRYVPGDITEQQIRQTALAFAPGTSADSICAGLDSIYG</sequence>
<dbReference type="RefSeq" id="WP_259478996.1">
    <property type="nucleotide sequence ID" value="NZ_BAAAQY010000004.1"/>
</dbReference>
<comment type="caution">
    <text evidence="2">The sequence shown here is derived from an EMBL/GenBank/DDBJ whole genome shotgun (WGS) entry which is preliminary data.</text>
</comment>
<keyword evidence="3" id="KW-1185">Reference proteome</keyword>
<dbReference type="Gene3D" id="3.40.190.10">
    <property type="entry name" value="Periplasmic binding protein-like II"/>
    <property type="match status" value="2"/>
</dbReference>
<accession>A0ABN3DH54</accession>
<evidence type="ECO:0000313" key="2">
    <source>
        <dbReference type="EMBL" id="GAA2231147.1"/>
    </source>
</evidence>
<feature type="chain" id="PRO_5047082892" evidence="1">
    <location>
        <begin position="20"/>
        <end position="425"/>
    </location>
</feature>
<dbReference type="InterPro" id="IPR006059">
    <property type="entry name" value="SBP"/>
</dbReference>
<gene>
    <name evidence="2" type="ORF">GCM10009851_14950</name>
</gene>
<evidence type="ECO:0000313" key="3">
    <source>
        <dbReference type="Proteomes" id="UP001500929"/>
    </source>
</evidence>
<dbReference type="Proteomes" id="UP001500929">
    <property type="component" value="Unassembled WGS sequence"/>
</dbReference>
<protein>
    <submittedName>
        <fullName evidence="2">ABC transporter substrate-binding protein</fullName>
    </submittedName>
</protein>
<dbReference type="PANTHER" id="PTHR43649:SF30">
    <property type="entry name" value="ABC TRANSPORTER SUBSTRATE-BINDING PROTEIN"/>
    <property type="match status" value="1"/>
</dbReference>
<dbReference type="PROSITE" id="PS51257">
    <property type="entry name" value="PROKAR_LIPOPROTEIN"/>
    <property type="match status" value="1"/>
</dbReference>
<evidence type="ECO:0000256" key="1">
    <source>
        <dbReference type="SAM" id="SignalP"/>
    </source>
</evidence>
<dbReference type="InterPro" id="IPR050490">
    <property type="entry name" value="Bact_solute-bd_prot1"/>
</dbReference>
<keyword evidence="1" id="KW-0732">Signal</keyword>
<feature type="signal peptide" evidence="1">
    <location>
        <begin position="1"/>
        <end position="19"/>
    </location>
</feature>
<dbReference type="SUPFAM" id="SSF53850">
    <property type="entry name" value="Periplasmic binding protein-like II"/>
    <property type="match status" value="1"/>
</dbReference>
<dbReference type="EMBL" id="BAAAQY010000004">
    <property type="protein sequence ID" value="GAA2231147.1"/>
    <property type="molecule type" value="Genomic_DNA"/>
</dbReference>
<name>A0ABN3DH54_9MICO</name>
<dbReference type="Pfam" id="PF01547">
    <property type="entry name" value="SBP_bac_1"/>
    <property type="match status" value="1"/>
</dbReference>
<organism evidence="2 3">
    <name type="scientific">Herbiconiux moechotypicola</name>
    <dbReference type="NCBI Taxonomy" id="637393"/>
    <lineage>
        <taxon>Bacteria</taxon>
        <taxon>Bacillati</taxon>
        <taxon>Actinomycetota</taxon>
        <taxon>Actinomycetes</taxon>
        <taxon>Micrococcales</taxon>
        <taxon>Microbacteriaceae</taxon>
        <taxon>Herbiconiux</taxon>
    </lineage>
</organism>